<accession>A0ABU0JSA8</accession>
<feature type="transmembrane region" description="Helical" evidence="4">
    <location>
        <begin position="5"/>
        <end position="22"/>
    </location>
</feature>
<keyword evidence="2" id="KW-0732">Signal</keyword>
<evidence type="ECO:0000313" key="7">
    <source>
        <dbReference type="Proteomes" id="UP001224418"/>
    </source>
</evidence>
<keyword evidence="4" id="KW-0472">Membrane</keyword>
<dbReference type="InterPro" id="IPR011330">
    <property type="entry name" value="Glyco_hydro/deAcase_b/a-brl"/>
</dbReference>
<dbReference type="PANTHER" id="PTHR34216">
    <property type="match status" value="1"/>
</dbReference>
<comment type="caution">
    <text evidence="6">The sequence shown here is derived from an EMBL/GenBank/DDBJ whole genome shotgun (WGS) entry which is preliminary data.</text>
</comment>
<evidence type="ECO:0000313" key="6">
    <source>
        <dbReference type="EMBL" id="MDQ0479141.1"/>
    </source>
</evidence>
<reference evidence="6 7" key="1">
    <citation type="submission" date="2023-07" db="EMBL/GenBank/DDBJ databases">
        <title>Genomic Encyclopedia of Type Strains, Phase IV (KMG-IV): sequencing the most valuable type-strain genomes for metagenomic binning, comparative biology and taxonomic classification.</title>
        <authorList>
            <person name="Goeker M."/>
        </authorList>
    </citation>
    <scope>NUCLEOTIDE SEQUENCE [LARGE SCALE GENOMIC DNA]</scope>
    <source>
        <strain evidence="6 7">DSM 1400</strain>
    </source>
</reference>
<gene>
    <name evidence="6" type="ORF">QOZ93_000870</name>
</gene>
<dbReference type="Pfam" id="PF01522">
    <property type="entry name" value="Polysacc_deac_1"/>
    <property type="match status" value="1"/>
</dbReference>
<evidence type="ECO:0000256" key="1">
    <source>
        <dbReference type="ARBA" id="ARBA00004613"/>
    </source>
</evidence>
<comment type="subcellular location">
    <subcellularLocation>
        <location evidence="1">Secreted</location>
    </subcellularLocation>
</comment>
<proteinExistence type="predicted"/>
<dbReference type="EMBL" id="JAUSWN010000005">
    <property type="protein sequence ID" value="MDQ0479141.1"/>
    <property type="molecule type" value="Genomic_DNA"/>
</dbReference>
<keyword evidence="4" id="KW-0812">Transmembrane</keyword>
<keyword evidence="4" id="KW-1133">Transmembrane helix</keyword>
<dbReference type="Gene3D" id="3.20.20.370">
    <property type="entry name" value="Glycoside hydrolase/deacetylase"/>
    <property type="match status" value="1"/>
</dbReference>
<dbReference type="InterPro" id="IPR051398">
    <property type="entry name" value="Polysacch_Deacetylase"/>
</dbReference>
<sequence length="292" mass="34218">MKKKIIIGIIVVLAVIGIYNFIQMKYTYNYFNVDLDTDIRYKKQLIKDAEKENKKHNEHKKNIEYVQKKPENVNIPILMYHSISNINPINKLLMPVDKFEEQIKWLKENDFTPMLMKDVVGAFKTGKVPKRPVALTFDDGYFDNYTDAYRILEKYDMKGTFFVITNYVNQDGMYMNLNMLKEMKAHGMDIQSHTSDHKRLNWRGREAQTKAINDAKIYLKEKLGIDNKYLCYPVGRYTKTTLEVTKSAGMEAAVTTKNGIANIDNGILSLDRVRMEPMSLDDFKKIFQEYLR</sequence>
<dbReference type="InterPro" id="IPR002509">
    <property type="entry name" value="NODB_dom"/>
</dbReference>
<dbReference type="SUPFAM" id="SSF88713">
    <property type="entry name" value="Glycoside hydrolase/deacetylase"/>
    <property type="match status" value="1"/>
</dbReference>
<evidence type="ECO:0000256" key="3">
    <source>
        <dbReference type="SAM" id="Coils"/>
    </source>
</evidence>
<dbReference type="PANTHER" id="PTHR34216:SF3">
    <property type="entry name" value="POLY-BETA-1,6-N-ACETYL-D-GLUCOSAMINE N-DEACETYLASE"/>
    <property type="match status" value="1"/>
</dbReference>
<dbReference type="CDD" id="cd10918">
    <property type="entry name" value="CE4_NodB_like_5s_6s"/>
    <property type="match status" value="1"/>
</dbReference>
<evidence type="ECO:0000259" key="5">
    <source>
        <dbReference type="PROSITE" id="PS51677"/>
    </source>
</evidence>
<organism evidence="6 7">
    <name type="scientific">Hathewaya limosa</name>
    <name type="common">Clostridium limosum</name>
    <dbReference type="NCBI Taxonomy" id="1536"/>
    <lineage>
        <taxon>Bacteria</taxon>
        <taxon>Bacillati</taxon>
        <taxon>Bacillota</taxon>
        <taxon>Clostridia</taxon>
        <taxon>Eubacteriales</taxon>
        <taxon>Clostridiaceae</taxon>
        <taxon>Hathewaya</taxon>
    </lineage>
</organism>
<keyword evidence="7" id="KW-1185">Reference proteome</keyword>
<dbReference type="RefSeq" id="WP_307355248.1">
    <property type="nucleotide sequence ID" value="NZ_BAAACJ010000009.1"/>
</dbReference>
<name>A0ABU0JSA8_HATLI</name>
<protein>
    <submittedName>
        <fullName evidence="6">Peptidoglycan/xylan/chitin deacetylase (PgdA/CDA1 family)</fullName>
    </submittedName>
</protein>
<dbReference type="PROSITE" id="PS51677">
    <property type="entry name" value="NODB"/>
    <property type="match status" value="1"/>
</dbReference>
<feature type="coiled-coil region" evidence="3">
    <location>
        <begin position="42"/>
        <end position="69"/>
    </location>
</feature>
<evidence type="ECO:0000256" key="4">
    <source>
        <dbReference type="SAM" id="Phobius"/>
    </source>
</evidence>
<dbReference type="Proteomes" id="UP001224418">
    <property type="component" value="Unassembled WGS sequence"/>
</dbReference>
<feature type="domain" description="NodB homology" evidence="5">
    <location>
        <begin position="131"/>
        <end position="292"/>
    </location>
</feature>
<keyword evidence="3" id="KW-0175">Coiled coil</keyword>
<evidence type="ECO:0000256" key="2">
    <source>
        <dbReference type="ARBA" id="ARBA00022729"/>
    </source>
</evidence>